<protein>
    <submittedName>
        <fullName evidence="3">Hydrogenase assembly chaperone hypC/hupF</fullName>
    </submittedName>
</protein>
<dbReference type="PRINTS" id="PR00445">
    <property type="entry name" value="HUPFHYPC"/>
</dbReference>
<evidence type="ECO:0000256" key="1">
    <source>
        <dbReference type="ARBA" id="ARBA00006018"/>
    </source>
</evidence>
<dbReference type="Gene3D" id="2.30.30.140">
    <property type="match status" value="1"/>
</dbReference>
<name>F8B254_9ACTN</name>
<dbReference type="GO" id="GO:1902670">
    <property type="term" value="F:carbon dioxide binding"/>
    <property type="evidence" value="ECO:0007669"/>
    <property type="project" value="TreeGrafter"/>
</dbReference>
<dbReference type="GO" id="GO:0005506">
    <property type="term" value="F:iron ion binding"/>
    <property type="evidence" value="ECO:0007669"/>
    <property type="project" value="TreeGrafter"/>
</dbReference>
<evidence type="ECO:0000313" key="4">
    <source>
        <dbReference type="Proteomes" id="UP000001549"/>
    </source>
</evidence>
<dbReference type="EMBL" id="CP002801">
    <property type="protein sequence ID" value="AEH09848.1"/>
    <property type="molecule type" value="Genomic_DNA"/>
</dbReference>
<dbReference type="InterPro" id="IPR001109">
    <property type="entry name" value="Hydrogenase_HupF/HypC"/>
</dbReference>
<organism evidence="3 4">
    <name type="scientific">Candidatus Protofrankia datiscae</name>
    <dbReference type="NCBI Taxonomy" id="2716812"/>
    <lineage>
        <taxon>Bacteria</taxon>
        <taxon>Bacillati</taxon>
        <taxon>Actinomycetota</taxon>
        <taxon>Actinomycetes</taxon>
        <taxon>Frankiales</taxon>
        <taxon>Frankiaceae</taxon>
        <taxon>Protofrankia</taxon>
    </lineage>
</organism>
<dbReference type="GO" id="GO:0051604">
    <property type="term" value="P:protein maturation"/>
    <property type="evidence" value="ECO:0007669"/>
    <property type="project" value="TreeGrafter"/>
</dbReference>
<dbReference type="HOGENOM" id="CLU_1913979_0_0_11"/>
<dbReference type="AlphaFoldDB" id="F8B254"/>
<dbReference type="PANTHER" id="PTHR35177">
    <property type="entry name" value="HYDROGENASE MATURATION FACTOR HYBG"/>
    <property type="match status" value="1"/>
</dbReference>
<dbReference type="Pfam" id="PF01455">
    <property type="entry name" value="HupF_HypC"/>
    <property type="match status" value="1"/>
</dbReference>
<keyword evidence="4" id="KW-1185">Reference proteome</keyword>
<evidence type="ECO:0000256" key="2">
    <source>
        <dbReference type="SAM" id="MobiDB-lite"/>
    </source>
</evidence>
<dbReference type="PROSITE" id="PS01097">
    <property type="entry name" value="HUPF_HYPC"/>
    <property type="match status" value="1"/>
</dbReference>
<evidence type="ECO:0000313" key="3">
    <source>
        <dbReference type="EMBL" id="AEH09848.1"/>
    </source>
</evidence>
<feature type="region of interest" description="Disordered" evidence="2">
    <location>
        <begin position="89"/>
        <end position="132"/>
    </location>
</feature>
<dbReference type="PANTHER" id="PTHR35177:SF2">
    <property type="entry name" value="HYDROGENASE MATURATION FACTOR HYBG"/>
    <property type="match status" value="1"/>
</dbReference>
<comment type="similarity">
    <text evidence="1">Belongs to the HupF/HypC family.</text>
</comment>
<sequence>MCLGIPGRIVEVWDESGTRMAHVAFPGETRKVCLAYLPDLAVDDYTMVHAGFALTRLDRQSALHTLDVMREYELIDDTAAGHLTEVGEIEEREEERKAEAKRGFRETAETAEARRSGEAWETGGVGKTGGMR</sequence>
<proteinExistence type="inferred from homology"/>
<dbReference type="SUPFAM" id="SSF159127">
    <property type="entry name" value="HupF/HypC-like"/>
    <property type="match status" value="1"/>
</dbReference>
<feature type="compositionally biased region" description="Gly residues" evidence="2">
    <location>
        <begin position="123"/>
        <end position="132"/>
    </location>
</feature>
<dbReference type="eggNOG" id="COG0298">
    <property type="taxonomic scope" value="Bacteria"/>
</dbReference>
<feature type="compositionally biased region" description="Basic and acidic residues" evidence="2">
    <location>
        <begin position="94"/>
        <end position="118"/>
    </location>
</feature>
<accession>F8B254</accession>
<reference evidence="3 4" key="1">
    <citation type="submission" date="2011-05" db="EMBL/GenBank/DDBJ databases">
        <title>Complete sequence of chromosome of Frankia symbiont of Datisca glomerata.</title>
        <authorList>
            <consortium name="US DOE Joint Genome Institute"/>
            <person name="Lucas S."/>
            <person name="Han J."/>
            <person name="Lapidus A."/>
            <person name="Cheng J.-F."/>
            <person name="Goodwin L."/>
            <person name="Pitluck S."/>
            <person name="Peters L."/>
            <person name="Mikhailova N."/>
            <person name="Chertkov O."/>
            <person name="Teshima H."/>
            <person name="Han C."/>
            <person name="Tapia R."/>
            <person name="Land M."/>
            <person name="Hauser L."/>
            <person name="Kyrpides N."/>
            <person name="Ivanova N."/>
            <person name="Pagani I."/>
            <person name="Berry A."/>
            <person name="Pawlowski K."/>
            <person name="Persson T."/>
            <person name="Vanden Heuvel B."/>
            <person name="Benson D."/>
            <person name="Woyke T."/>
        </authorList>
    </citation>
    <scope>NUCLEOTIDE SEQUENCE [LARGE SCALE GENOMIC DNA]</scope>
    <source>
        <strain evidence="4">4085684</strain>
    </source>
</reference>
<dbReference type="NCBIfam" id="TIGR00074">
    <property type="entry name" value="hypC_hupF"/>
    <property type="match status" value="1"/>
</dbReference>
<dbReference type="STRING" id="656024.FsymDg_2478"/>
<dbReference type="Proteomes" id="UP000001549">
    <property type="component" value="Chromosome"/>
</dbReference>
<gene>
    <name evidence="3" type="ordered locus">FsymDg_2478</name>
</gene>
<dbReference type="InterPro" id="IPR019812">
    <property type="entry name" value="Hydgase_assmbl_chp_CS"/>
</dbReference>
<dbReference type="KEGG" id="fsy:FsymDg_2478"/>